<dbReference type="AlphaFoldDB" id="A0A8E0VFP3"/>
<dbReference type="SUPFAM" id="SSF49265">
    <property type="entry name" value="Fibronectin type III"/>
    <property type="match status" value="1"/>
</dbReference>
<sequence length="330" mass="37934">MPERLLAVWIQGWDQGYDYLPGDSTESVFNSPDYCEQHELTLIEWYSSGKRVYLGQIKINTSLWTLNDVHYGSHAITIEHELVQVLDRSELHIILFDQYLVVDTMKRLSTDTSPIILPTKSCKPFRLAVVQMVDQFTRVLLGSAQLDPAGQPSPRPGVFIEDNKLVIKWKPKTGCHLERVIVKVLRDGVPWKTHTATNGQHETTMSVPKTSAVYAVLTEFFYVKQFVERSDYVIISYEPVPQRPKPPTVIYRNQMLYVSWMLNETEHVDRLCIFVKGNGKTLKTEVTNPKLDGELDLHDKFPQDTNYEITLQAVNRFGASPISEPKHYPR</sequence>
<evidence type="ECO:0000313" key="2">
    <source>
        <dbReference type="Proteomes" id="UP000728185"/>
    </source>
</evidence>
<proteinExistence type="predicted"/>
<evidence type="ECO:0000313" key="1">
    <source>
        <dbReference type="EMBL" id="KAA0185385.1"/>
    </source>
</evidence>
<evidence type="ECO:0008006" key="3">
    <source>
        <dbReference type="Google" id="ProtNLM"/>
    </source>
</evidence>
<reference evidence="1" key="1">
    <citation type="submission" date="2019-05" db="EMBL/GenBank/DDBJ databases">
        <title>Annotation for the trematode Fasciolopsis buski.</title>
        <authorList>
            <person name="Choi Y.-J."/>
        </authorList>
    </citation>
    <scope>NUCLEOTIDE SEQUENCE</scope>
    <source>
        <strain evidence="1">HT</strain>
        <tissue evidence="1">Whole worm</tissue>
    </source>
</reference>
<protein>
    <recommendedName>
        <fullName evidence="3">Fibronectin type-III domain-containing protein</fullName>
    </recommendedName>
</protein>
<name>A0A8E0VFP3_9TREM</name>
<accession>A0A8E0VFP3</accession>
<gene>
    <name evidence="1" type="ORF">FBUS_05254</name>
</gene>
<dbReference type="Proteomes" id="UP000728185">
    <property type="component" value="Unassembled WGS sequence"/>
</dbReference>
<dbReference type="InterPro" id="IPR036116">
    <property type="entry name" value="FN3_sf"/>
</dbReference>
<organism evidence="1 2">
    <name type="scientific">Fasciolopsis buskii</name>
    <dbReference type="NCBI Taxonomy" id="27845"/>
    <lineage>
        <taxon>Eukaryota</taxon>
        <taxon>Metazoa</taxon>
        <taxon>Spiralia</taxon>
        <taxon>Lophotrochozoa</taxon>
        <taxon>Platyhelminthes</taxon>
        <taxon>Trematoda</taxon>
        <taxon>Digenea</taxon>
        <taxon>Plagiorchiida</taxon>
        <taxon>Echinostomata</taxon>
        <taxon>Echinostomatoidea</taxon>
        <taxon>Fasciolidae</taxon>
        <taxon>Fasciolopsis</taxon>
    </lineage>
</organism>
<keyword evidence="2" id="KW-1185">Reference proteome</keyword>
<comment type="caution">
    <text evidence="1">The sequence shown here is derived from an EMBL/GenBank/DDBJ whole genome shotgun (WGS) entry which is preliminary data.</text>
</comment>
<dbReference type="EMBL" id="LUCM01010502">
    <property type="protein sequence ID" value="KAA0185385.1"/>
    <property type="molecule type" value="Genomic_DNA"/>
</dbReference>